<evidence type="ECO:0000256" key="12">
    <source>
        <dbReference type="ARBA" id="ARBA00023329"/>
    </source>
</evidence>
<keyword evidence="7 14" id="KW-0862">Zinc</keyword>
<dbReference type="AlphaFoldDB" id="A0A7S0EBN9"/>
<dbReference type="InterPro" id="IPR036175">
    <property type="entry name" value="Sec23/24_helical_dom_sf"/>
</dbReference>
<dbReference type="Pfam" id="PF08033">
    <property type="entry name" value="Sec23_BS"/>
    <property type="match status" value="1"/>
</dbReference>
<dbReference type="InterPro" id="IPR006896">
    <property type="entry name" value="Sec23/24_trunk_dom"/>
</dbReference>
<keyword evidence="12 14" id="KW-0968">Cytoplasmic vesicle</keyword>
<organism evidence="20">
    <name type="scientific">Hanusia phi</name>
    <dbReference type="NCBI Taxonomy" id="3032"/>
    <lineage>
        <taxon>Eukaryota</taxon>
        <taxon>Cryptophyceae</taxon>
        <taxon>Pyrenomonadales</taxon>
        <taxon>Geminigeraceae</taxon>
        <taxon>Hanusia</taxon>
    </lineage>
</organism>
<dbReference type="InterPro" id="IPR037364">
    <property type="entry name" value="Sec23"/>
</dbReference>
<evidence type="ECO:0000256" key="2">
    <source>
        <dbReference type="ARBA" id="ARBA00009210"/>
    </source>
</evidence>
<dbReference type="GO" id="GO:0005096">
    <property type="term" value="F:GTPase activator activity"/>
    <property type="evidence" value="ECO:0007669"/>
    <property type="project" value="TreeGrafter"/>
</dbReference>
<evidence type="ECO:0000259" key="18">
    <source>
        <dbReference type="Pfam" id="PF04815"/>
    </source>
</evidence>
<dbReference type="Pfam" id="PF04815">
    <property type="entry name" value="Sec23_helical"/>
    <property type="match status" value="1"/>
</dbReference>
<dbReference type="PANTHER" id="PTHR11141:SF0">
    <property type="entry name" value="PROTEIN TRANSPORT PROTEIN SEC23"/>
    <property type="match status" value="1"/>
</dbReference>
<dbReference type="InterPro" id="IPR007123">
    <property type="entry name" value="Gelsolin-like_dom"/>
</dbReference>
<evidence type="ECO:0000256" key="7">
    <source>
        <dbReference type="ARBA" id="ARBA00022833"/>
    </source>
</evidence>
<dbReference type="Gene3D" id="2.30.30.380">
    <property type="entry name" value="Zn-finger domain of Sec23/24"/>
    <property type="match status" value="1"/>
</dbReference>
<dbReference type="GO" id="GO:0005789">
    <property type="term" value="C:endoplasmic reticulum membrane"/>
    <property type="evidence" value="ECO:0007669"/>
    <property type="project" value="UniProtKB-SubCell"/>
</dbReference>
<keyword evidence="6 14" id="KW-0256">Endoplasmic reticulum</keyword>
<dbReference type="InterPro" id="IPR006900">
    <property type="entry name" value="Sec23/24_helical_dom"/>
</dbReference>
<dbReference type="GO" id="GO:0070971">
    <property type="term" value="C:endoplasmic reticulum exit site"/>
    <property type="evidence" value="ECO:0007669"/>
    <property type="project" value="TreeGrafter"/>
</dbReference>
<evidence type="ECO:0000256" key="8">
    <source>
        <dbReference type="ARBA" id="ARBA00022892"/>
    </source>
</evidence>
<dbReference type="InterPro" id="IPR036465">
    <property type="entry name" value="vWFA_dom_sf"/>
</dbReference>
<dbReference type="SUPFAM" id="SSF82754">
    <property type="entry name" value="C-terminal, gelsolin-like domain of Sec23/24"/>
    <property type="match status" value="1"/>
</dbReference>
<evidence type="ECO:0000256" key="10">
    <source>
        <dbReference type="ARBA" id="ARBA00023034"/>
    </source>
</evidence>
<accession>A0A7S0EBN9</accession>
<evidence type="ECO:0000259" key="15">
    <source>
        <dbReference type="Pfam" id="PF00626"/>
    </source>
</evidence>
<evidence type="ECO:0000259" key="19">
    <source>
        <dbReference type="Pfam" id="PF08033"/>
    </source>
</evidence>
<dbReference type="FunFam" id="3.40.20.10:FF:000041">
    <property type="entry name" value="Protein transport protein SEC23"/>
    <property type="match status" value="1"/>
</dbReference>
<dbReference type="Pfam" id="PF00626">
    <property type="entry name" value="Gelsolin"/>
    <property type="match status" value="1"/>
</dbReference>
<dbReference type="Gene3D" id="1.20.120.730">
    <property type="entry name" value="Sec23/Sec24 helical domain"/>
    <property type="match status" value="1"/>
</dbReference>
<feature type="domain" description="Sec23/Sec24 trunk" evidence="17">
    <location>
        <begin position="122"/>
        <end position="378"/>
    </location>
</feature>
<comment type="subcellular location">
    <subcellularLocation>
        <location evidence="14">Cytoplasmic vesicle</location>
        <location evidence="14">COPII-coated vesicle membrane</location>
        <topology evidence="14">Peripheral membrane protein</topology>
        <orientation evidence="14">Cytoplasmic side</orientation>
    </subcellularLocation>
    <subcellularLocation>
        <location evidence="14">Endoplasmic reticulum membrane</location>
        <topology evidence="14">Peripheral membrane protein</topology>
        <orientation evidence="14">Cytoplasmic side</orientation>
    </subcellularLocation>
    <subcellularLocation>
        <location evidence="1">Golgi apparatus membrane</location>
        <topology evidence="1">Peripheral membrane protein</topology>
        <orientation evidence="1">Cytoplasmic side</orientation>
    </subcellularLocation>
</comment>
<dbReference type="FunFam" id="2.30.30.380:FF:000001">
    <property type="entry name" value="Protein transport protein SEC23"/>
    <property type="match status" value="1"/>
</dbReference>
<evidence type="ECO:0000259" key="16">
    <source>
        <dbReference type="Pfam" id="PF04810"/>
    </source>
</evidence>
<dbReference type="GO" id="GO:0000139">
    <property type="term" value="C:Golgi membrane"/>
    <property type="evidence" value="ECO:0007669"/>
    <property type="project" value="UniProtKB-SubCell"/>
</dbReference>
<evidence type="ECO:0000256" key="9">
    <source>
        <dbReference type="ARBA" id="ARBA00022927"/>
    </source>
</evidence>
<dbReference type="Gene3D" id="3.40.20.10">
    <property type="entry name" value="Severin"/>
    <property type="match status" value="1"/>
</dbReference>
<keyword evidence="8 14" id="KW-0931">ER-Golgi transport</keyword>
<keyword evidence="14" id="KW-0963">Cytoplasm</keyword>
<gene>
    <name evidence="20" type="ORF">HPHI1048_LOCUS8458</name>
</gene>
<keyword evidence="9 14" id="KW-0653">Protein transport</keyword>
<proteinExistence type="inferred from homology"/>
<evidence type="ECO:0000256" key="6">
    <source>
        <dbReference type="ARBA" id="ARBA00022824"/>
    </source>
</evidence>
<keyword evidence="11 14" id="KW-0472">Membrane</keyword>
<dbReference type="InterPro" id="IPR006895">
    <property type="entry name" value="Znf_Sec23_Sec24"/>
</dbReference>
<dbReference type="FunFam" id="3.40.50.410:FF:000008">
    <property type="entry name" value="Protein transport protein SEC23"/>
    <property type="match status" value="1"/>
</dbReference>
<sequence>MDFHAMEDADGVRFSFTIWPTSRLEATRCVVPLGCHYSPMKKIVDGPPPLPYEPIFCKGPCRSVLNPACQVDYRNRIWICPFCATRNHFPHHYADINETNLPAELIPQFTTIEYQLQRPFAPPPVFLLVVDTSVKEKELMALKDSLLMALNLIPENARIGLITFGATVQVHEIASQEMPKCYVFRGTKDVNTQVVQDFLGLGPRGMKGANPDMITRFIQPYSECEFSFTGILEGLEHDPWPVKIEHRPLRCTGAALAVAAGLLECSNPNNPSRIMMFLGGPCTEGPGQVVGVEKEEPMRGHSDIDNDSVKWAKKATQFYNSIAQRCVQNGHVIDIFACALDQCGVHEMKACVEKTGGSIVQTDTFSNVIFKESFKRIFARDEENNLKMAFNAELDVITSREFKVAGAIGCCASLNKKSAFVAETEIGQGGTSAWKICGLHPGTSVSIFFEVTTQHTQPIPPGQLRYTQFQTHYIHSTGQHRLRVTTLAQSWATAESTTENKLGPHGWMEVASSFDQEATAALMARWAVHKAETEESFDILRWLDRKLIQLCQKFAEYRKDDASSFRLAPNFSIYPQFMFNLRRSQFLHVFGSSPDETAFFRIYLLKEGTTNMTLMIQPSLLAFSFNHPPGPVLLDVSSIAPDRILLLDTYFNVVLFHGETIAEWKRQKFQENPEYLSFKQLLEAPQEEAKELIRDRFPYPRFVDCDQHGSQARFLLSKVNPSSTHNQQVGGVGEIVQTDDVSFQTFMEYLQRLTVQS</sequence>
<name>A0A7S0EBN9_9CRYP</name>
<dbReference type="CDD" id="cd11287">
    <property type="entry name" value="Sec23_C"/>
    <property type="match status" value="1"/>
</dbReference>
<dbReference type="GO" id="GO:0006886">
    <property type="term" value="P:intracellular protein transport"/>
    <property type="evidence" value="ECO:0007669"/>
    <property type="project" value="InterPro"/>
</dbReference>
<protein>
    <recommendedName>
        <fullName evidence="3 14">Protein transport protein SEC23</fullName>
    </recommendedName>
</protein>
<dbReference type="SUPFAM" id="SSF82919">
    <property type="entry name" value="Zn-finger domain of Sec23/24"/>
    <property type="match status" value="1"/>
</dbReference>
<evidence type="ECO:0000256" key="14">
    <source>
        <dbReference type="RuleBase" id="RU365030"/>
    </source>
</evidence>
<dbReference type="PANTHER" id="PTHR11141">
    <property type="entry name" value="PROTEIN TRANSPORT PROTEIN SEC23"/>
    <property type="match status" value="1"/>
</dbReference>
<evidence type="ECO:0000256" key="5">
    <source>
        <dbReference type="ARBA" id="ARBA00022723"/>
    </source>
</evidence>
<dbReference type="Pfam" id="PF04810">
    <property type="entry name" value="zf-Sec23_Sec24"/>
    <property type="match status" value="1"/>
</dbReference>
<dbReference type="GO" id="GO:0008270">
    <property type="term" value="F:zinc ion binding"/>
    <property type="evidence" value="ECO:0007669"/>
    <property type="project" value="InterPro"/>
</dbReference>
<evidence type="ECO:0000256" key="11">
    <source>
        <dbReference type="ARBA" id="ARBA00023136"/>
    </source>
</evidence>
<dbReference type="EMBL" id="HBEO01012428">
    <property type="protein sequence ID" value="CAD8480403.1"/>
    <property type="molecule type" value="Transcribed_RNA"/>
</dbReference>
<feature type="domain" description="Gelsolin-like" evidence="15">
    <location>
        <begin position="628"/>
        <end position="715"/>
    </location>
</feature>
<dbReference type="InterPro" id="IPR012990">
    <property type="entry name" value="Beta-sandwich_Sec23_24"/>
</dbReference>
<dbReference type="GO" id="GO:0090110">
    <property type="term" value="P:COPII-coated vesicle cargo loading"/>
    <property type="evidence" value="ECO:0007669"/>
    <property type="project" value="TreeGrafter"/>
</dbReference>
<dbReference type="SUPFAM" id="SSF81995">
    <property type="entry name" value="beta-sandwich domain of Sec23/24"/>
    <property type="match status" value="1"/>
</dbReference>
<evidence type="ECO:0000256" key="13">
    <source>
        <dbReference type="ARBA" id="ARBA00025471"/>
    </source>
</evidence>
<evidence type="ECO:0000313" key="20">
    <source>
        <dbReference type="EMBL" id="CAD8480403.1"/>
    </source>
</evidence>
<evidence type="ECO:0000259" key="17">
    <source>
        <dbReference type="Pfam" id="PF04811"/>
    </source>
</evidence>
<keyword evidence="5 14" id="KW-0479">Metal-binding</keyword>
<dbReference type="Gene3D" id="3.40.50.410">
    <property type="entry name" value="von Willebrand factor, type A domain"/>
    <property type="match status" value="1"/>
</dbReference>
<feature type="domain" description="Sec23/Sec24 helical" evidence="18">
    <location>
        <begin position="515"/>
        <end position="612"/>
    </location>
</feature>
<comment type="similarity">
    <text evidence="2 14">Belongs to the SEC23/SEC24 family. SEC23 subfamily.</text>
</comment>
<dbReference type="GO" id="GO:0030127">
    <property type="term" value="C:COPII vesicle coat"/>
    <property type="evidence" value="ECO:0007669"/>
    <property type="project" value="InterPro"/>
</dbReference>
<dbReference type="Pfam" id="PF04811">
    <property type="entry name" value="Sec23_trunk"/>
    <property type="match status" value="1"/>
</dbReference>
<dbReference type="FunFam" id="1.20.120.730:FF:000005">
    <property type="entry name" value="Protein transport protein SEC23"/>
    <property type="match status" value="1"/>
</dbReference>
<dbReference type="SUPFAM" id="SSF53300">
    <property type="entry name" value="vWA-like"/>
    <property type="match status" value="1"/>
</dbReference>
<keyword evidence="4 14" id="KW-0813">Transport</keyword>
<dbReference type="InterPro" id="IPR036174">
    <property type="entry name" value="Znf_Sec23_Sec24_sf"/>
</dbReference>
<dbReference type="Gene3D" id="2.60.40.1670">
    <property type="entry name" value="beta-sandwich domain of Sec23/24"/>
    <property type="match status" value="1"/>
</dbReference>
<comment type="function">
    <text evidence="13 14">Component of the coat protein complex II (COPII) which promotes the formation of transport vesicles from the endoplasmic reticulum (ER). The coat has two main functions, the physical deformation of the endoplasmic reticulum membrane into vesicles and the selection of cargo molecules.</text>
</comment>
<dbReference type="InterPro" id="IPR036180">
    <property type="entry name" value="Gelsolin-like_dom_sf"/>
</dbReference>
<keyword evidence="10" id="KW-0333">Golgi apparatus</keyword>
<feature type="domain" description="Sec23/Sec24 beta-sandwich" evidence="19">
    <location>
        <begin position="389"/>
        <end position="491"/>
    </location>
</feature>
<dbReference type="InterPro" id="IPR037550">
    <property type="entry name" value="Sec23_C"/>
</dbReference>
<reference evidence="20" key="1">
    <citation type="submission" date="2021-01" db="EMBL/GenBank/DDBJ databases">
        <authorList>
            <person name="Corre E."/>
            <person name="Pelletier E."/>
            <person name="Niang G."/>
            <person name="Scheremetjew M."/>
            <person name="Finn R."/>
            <person name="Kale V."/>
            <person name="Holt S."/>
            <person name="Cochrane G."/>
            <person name="Meng A."/>
            <person name="Brown T."/>
            <person name="Cohen L."/>
        </authorList>
    </citation>
    <scope>NUCLEOTIDE SEQUENCE</scope>
    <source>
        <strain evidence="20">CCMP325</strain>
    </source>
</reference>
<evidence type="ECO:0000256" key="4">
    <source>
        <dbReference type="ARBA" id="ARBA00022448"/>
    </source>
</evidence>
<feature type="domain" description="Zinc finger Sec23/Sec24-type" evidence="16">
    <location>
        <begin position="54"/>
        <end position="93"/>
    </location>
</feature>
<dbReference type="SUPFAM" id="SSF81811">
    <property type="entry name" value="Helical domain of Sec23/24"/>
    <property type="match status" value="1"/>
</dbReference>
<evidence type="ECO:0000256" key="1">
    <source>
        <dbReference type="ARBA" id="ARBA00004255"/>
    </source>
</evidence>
<dbReference type="InterPro" id="IPR029006">
    <property type="entry name" value="ADF-H/Gelsolin-like_dom_sf"/>
</dbReference>
<evidence type="ECO:0000256" key="3">
    <source>
        <dbReference type="ARBA" id="ARBA00021212"/>
    </source>
</evidence>